<protein>
    <submittedName>
        <fullName evidence="1">Uncharacterized protein</fullName>
    </submittedName>
</protein>
<accession>A0A381TUX4</accession>
<feature type="non-terminal residue" evidence="1">
    <location>
        <position position="32"/>
    </location>
</feature>
<sequence>MRLVFTIFLVSFFSANSQTFYSVDYKSQADVN</sequence>
<reference evidence="1" key="1">
    <citation type="submission" date="2018-05" db="EMBL/GenBank/DDBJ databases">
        <authorList>
            <person name="Lanie J.A."/>
            <person name="Ng W.-L."/>
            <person name="Kazmierczak K.M."/>
            <person name="Andrzejewski T.M."/>
            <person name="Davidsen T.M."/>
            <person name="Wayne K.J."/>
            <person name="Tettelin H."/>
            <person name="Glass J.I."/>
            <person name="Rusch D."/>
            <person name="Podicherti R."/>
            <person name="Tsui H.-C.T."/>
            <person name="Winkler M.E."/>
        </authorList>
    </citation>
    <scope>NUCLEOTIDE SEQUENCE</scope>
</reference>
<gene>
    <name evidence="1" type="ORF">METZ01_LOCUS72696</name>
</gene>
<name>A0A381TUX4_9ZZZZ</name>
<dbReference type="EMBL" id="UINC01005211">
    <property type="protein sequence ID" value="SVA19842.1"/>
    <property type="molecule type" value="Genomic_DNA"/>
</dbReference>
<proteinExistence type="predicted"/>
<evidence type="ECO:0000313" key="1">
    <source>
        <dbReference type="EMBL" id="SVA19842.1"/>
    </source>
</evidence>
<dbReference type="AlphaFoldDB" id="A0A381TUX4"/>
<organism evidence="1">
    <name type="scientific">marine metagenome</name>
    <dbReference type="NCBI Taxonomy" id="408172"/>
    <lineage>
        <taxon>unclassified sequences</taxon>
        <taxon>metagenomes</taxon>
        <taxon>ecological metagenomes</taxon>
    </lineage>
</organism>